<evidence type="ECO:0000313" key="2">
    <source>
        <dbReference type="EMBL" id="ANC76311.1"/>
    </source>
</evidence>
<evidence type="ECO:0008006" key="4">
    <source>
        <dbReference type="Google" id="ProtNLM"/>
    </source>
</evidence>
<dbReference type="EMBL" id="CP015378">
    <property type="protein sequence ID" value="ANC76311.1"/>
    <property type="molecule type" value="Genomic_DNA"/>
</dbReference>
<dbReference type="KEGG" id="fpn:ABE65_005620"/>
<reference evidence="2 3" key="1">
    <citation type="submission" date="2016-04" db="EMBL/GenBank/DDBJ databases">
        <title>Complete genome sequence of Fictibacillus phosphorivorans G25-29, a strain toxic to nematodes.</title>
        <authorList>
            <person name="Zheng Z."/>
        </authorList>
    </citation>
    <scope>NUCLEOTIDE SEQUENCE [LARGE SCALE GENOMIC DNA]</scope>
    <source>
        <strain evidence="2 3">G25-29</strain>
    </source>
</reference>
<protein>
    <recommendedName>
        <fullName evidence="4">Spore coat protein</fullName>
    </recommendedName>
</protein>
<keyword evidence="3" id="KW-1185">Reference proteome</keyword>
<name>A0A160IK69_9BACL</name>
<sequence length="112" mass="12928">MKQSKNSLFSQHHPSHYHDNKNDENNCDGCICELFRRLNEECTDGCTVNNQFFYILPKGENQPVGETPIPFRFLRFDSESCCAFFEIRIEQNTVTLQVAVDCHEISGIVPLQ</sequence>
<organism evidence="2 3">
    <name type="scientific">Fictibacillus phosphorivorans</name>
    <dbReference type="NCBI Taxonomy" id="1221500"/>
    <lineage>
        <taxon>Bacteria</taxon>
        <taxon>Bacillati</taxon>
        <taxon>Bacillota</taxon>
        <taxon>Bacilli</taxon>
        <taxon>Bacillales</taxon>
        <taxon>Fictibacillaceae</taxon>
        <taxon>Fictibacillus</taxon>
    </lineage>
</organism>
<proteinExistence type="predicted"/>
<evidence type="ECO:0000256" key="1">
    <source>
        <dbReference type="SAM" id="MobiDB-lite"/>
    </source>
</evidence>
<evidence type="ECO:0000313" key="3">
    <source>
        <dbReference type="Proteomes" id="UP000076623"/>
    </source>
</evidence>
<feature type="compositionally biased region" description="Polar residues" evidence="1">
    <location>
        <begin position="1"/>
        <end position="12"/>
    </location>
</feature>
<feature type="region of interest" description="Disordered" evidence="1">
    <location>
        <begin position="1"/>
        <end position="26"/>
    </location>
</feature>
<gene>
    <name evidence="2" type="ORF">ABE65_005620</name>
</gene>
<accession>A0A160IK69</accession>
<dbReference type="Proteomes" id="UP000076623">
    <property type="component" value="Chromosome"/>
</dbReference>
<dbReference type="AlphaFoldDB" id="A0A160IK69"/>